<gene>
    <name evidence="1" type="ORF">SAMN05444388_11674</name>
</gene>
<protein>
    <submittedName>
        <fullName evidence="1">Uncharacterized protein</fullName>
    </submittedName>
</protein>
<dbReference type="Proteomes" id="UP000184112">
    <property type="component" value="Unassembled WGS sequence"/>
</dbReference>
<evidence type="ECO:0000313" key="2">
    <source>
        <dbReference type="Proteomes" id="UP000184112"/>
    </source>
</evidence>
<name>A0A1M5VAH4_FLAJO</name>
<sequence length="107" mass="12269">MHLFSYMNKNRIIMETSPVVLKVLQILADRYGTSCSLEELTRLVNQIVNTSMSFTDCLYVEKMHQSSILDALLYLNDQGLIFLNSDTDRSVITIKGLMKVNYKVLCN</sequence>
<reference evidence="1 2" key="1">
    <citation type="submission" date="2016-11" db="EMBL/GenBank/DDBJ databases">
        <authorList>
            <person name="Jaros S."/>
            <person name="Januszkiewicz K."/>
            <person name="Wedrychowicz H."/>
        </authorList>
    </citation>
    <scope>NUCLEOTIDE SEQUENCE [LARGE SCALE GENOMIC DNA]</scope>
    <source>
        <strain evidence="1 2">DSM 6792</strain>
    </source>
</reference>
<organism evidence="1 2">
    <name type="scientific">Flavobacterium johnsoniae</name>
    <name type="common">Cytophaga johnsonae</name>
    <dbReference type="NCBI Taxonomy" id="986"/>
    <lineage>
        <taxon>Bacteria</taxon>
        <taxon>Pseudomonadati</taxon>
        <taxon>Bacteroidota</taxon>
        <taxon>Flavobacteriia</taxon>
        <taxon>Flavobacteriales</taxon>
        <taxon>Flavobacteriaceae</taxon>
        <taxon>Flavobacterium</taxon>
    </lineage>
</organism>
<dbReference type="AlphaFoldDB" id="A0A1M5VAH4"/>
<dbReference type="EMBL" id="FQWH01000016">
    <property type="protein sequence ID" value="SHH72201.1"/>
    <property type="molecule type" value="Genomic_DNA"/>
</dbReference>
<proteinExistence type="predicted"/>
<accession>A0A1M5VAH4</accession>
<evidence type="ECO:0000313" key="1">
    <source>
        <dbReference type="EMBL" id="SHH72201.1"/>
    </source>
</evidence>